<reference evidence="1 2" key="1">
    <citation type="journal article" date="2018" name="Sci. Rep.">
        <title>Comparative analysis of the Pocillopora damicornis genome highlights role of immune system in coral evolution.</title>
        <authorList>
            <person name="Cunning R."/>
            <person name="Bay R.A."/>
            <person name="Gillette P."/>
            <person name="Baker A.C."/>
            <person name="Traylor-Knowles N."/>
        </authorList>
    </citation>
    <scope>NUCLEOTIDE SEQUENCE [LARGE SCALE GENOMIC DNA]</scope>
    <source>
        <strain evidence="1">RSMAS</strain>
        <tissue evidence="1">Whole animal</tissue>
    </source>
</reference>
<comment type="caution">
    <text evidence="1">The sequence shown here is derived from an EMBL/GenBank/DDBJ whole genome shotgun (WGS) entry which is preliminary data.</text>
</comment>
<dbReference type="EMBL" id="RCHS01001229">
    <property type="protein sequence ID" value="RMX54634.1"/>
    <property type="molecule type" value="Genomic_DNA"/>
</dbReference>
<keyword evidence="2" id="KW-1185">Reference proteome</keyword>
<gene>
    <name evidence="1" type="ORF">pdam_00022045</name>
</gene>
<dbReference type="OrthoDB" id="3565419at2759"/>
<organism evidence="1 2">
    <name type="scientific">Pocillopora damicornis</name>
    <name type="common">Cauliflower coral</name>
    <name type="synonym">Millepora damicornis</name>
    <dbReference type="NCBI Taxonomy" id="46731"/>
    <lineage>
        <taxon>Eukaryota</taxon>
        <taxon>Metazoa</taxon>
        <taxon>Cnidaria</taxon>
        <taxon>Anthozoa</taxon>
        <taxon>Hexacorallia</taxon>
        <taxon>Scleractinia</taxon>
        <taxon>Astrocoeniina</taxon>
        <taxon>Pocilloporidae</taxon>
        <taxon>Pocillopora</taxon>
    </lineage>
</organism>
<protein>
    <submittedName>
        <fullName evidence="1">Uncharacterized protein</fullName>
    </submittedName>
</protein>
<dbReference type="Proteomes" id="UP000275408">
    <property type="component" value="Unassembled WGS sequence"/>
</dbReference>
<name>A0A3M6UM77_POCDA</name>
<dbReference type="AlphaFoldDB" id="A0A3M6UM77"/>
<sequence length="108" mass="11756">MAHKLLHTPSMTSSMLTSNEQVSSFSIASLLRCCDEDSKQSPRMGHPHKCCSVKKTGRKSGSFRQTDIQSAFSGSSAAGKDFSEPDLTEGTYSFKDGIQSSDDRCNKL</sequence>
<accession>A0A3M6UM77</accession>
<evidence type="ECO:0000313" key="1">
    <source>
        <dbReference type="EMBL" id="RMX54634.1"/>
    </source>
</evidence>
<proteinExistence type="predicted"/>
<evidence type="ECO:0000313" key="2">
    <source>
        <dbReference type="Proteomes" id="UP000275408"/>
    </source>
</evidence>